<dbReference type="PROSITE" id="PS50850">
    <property type="entry name" value="MFS"/>
    <property type="match status" value="1"/>
</dbReference>
<dbReference type="InParanoid" id="A0A7X0JVU5"/>
<dbReference type="RefSeq" id="WP_166846455.1">
    <property type="nucleotide sequence ID" value="NZ_JAAONY010000002.1"/>
</dbReference>
<dbReference type="GO" id="GO:1904680">
    <property type="term" value="F:peptide transmembrane transporter activity"/>
    <property type="evidence" value="ECO:0007669"/>
    <property type="project" value="InterPro"/>
</dbReference>
<dbReference type="InterPro" id="IPR050171">
    <property type="entry name" value="MFS_Transporters"/>
</dbReference>
<protein>
    <submittedName>
        <fullName evidence="9">POT family proton-dependent oligopeptide transporter</fullName>
    </submittedName>
</protein>
<evidence type="ECO:0000256" key="4">
    <source>
        <dbReference type="ARBA" id="ARBA00022692"/>
    </source>
</evidence>
<dbReference type="AlphaFoldDB" id="A0A7X0JVU5"/>
<dbReference type="InterPro" id="IPR036259">
    <property type="entry name" value="MFS_trans_sf"/>
</dbReference>
<evidence type="ECO:0000256" key="7">
    <source>
        <dbReference type="SAM" id="Phobius"/>
    </source>
</evidence>
<dbReference type="EMBL" id="JACHHT010000002">
    <property type="protein sequence ID" value="MBB6522216.1"/>
    <property type="molecule type" value="Genomic_DNA"/>
</dbReference>
<comment type="subcellular location">
    <subcellularLocation>
        <location evidence="1">Cell membrane</location>
        <topology evidence="1">Multi-pass membrane protein</topology>
    </subcellularLocation>
</comment>
<evidence type="ECO:0000256" key="5">
    <source>
        <dbReference type="ARBA" id="ARBA00022989"/>
    </source>
</evidence>
<evidence type="ECO:0000256" key="2">
    <source>
        <dbReference type="ARBA" id="ARBA00022448"/>
    </source>
</evidence>
<accession>A0A7X0JVU5</accession>
<name>A0A7X0JVU5_9GAMM</name>
<organism evidence="9 10">
    <name type="scientific">Pseudoteredinibacter isoporae</name>
    <dbReference type="NCBI Taxonomy" id="570281"/>
    <lineage>
        <taxon>Bacteria</taxon>
        <taxon>Pseudomonadati</taxon>
        <taxon>Pseudomonadota</taxon>
        <taxon>Gammaproteobacteria</taxon>
        <taxon>Cellvibrionales</taxon>
        <taxon>Cellvibrionaceae</taxon>
        <taxon>Pseudoteredinibacter</taxon>
    </lineage>
</organism>
<evidence type="ECO:0000256" key="1">
    <source>
        <dbReference type="ARBA" id="ARBA00004651"/>
    </source>
</evidence>
<dbReference type="PANTHER" id="PTHR23517:SF15">
    <property type="entry name" value="PROTON-DEPENDENT OLIGOPEPTIDE FAMILY TRANSPORT PROTEIN"/>
    <property type="match status" value="1"/>
</dbReference>
<feature type="transmembrane region" description="Helical" evidence="7">
    <location>
        <begin position="286"/>
        <end position="307"/>
    </location>
</feature>
<dbReference type="InterPro" id="IPR011701">
    <property type="entry name" value="MFS"/>
</dbReference>
<dbReference type="SUPFAM" id="SSF103473">
    <property type="entry name" value="MFS general substrate transporter"/>
    <property type="match status" value="1"/>
</dbReference>
<evidence type="ECO:0000313" key="9">
    <source>
        <dbReference type="EMBL" id="MBB6522216.1"/>
    </source>
</evidence>
<sequence>MQEQLSSSKEIWGQPRGLAYIVFTEAWERFSFYGMQALMVLYMTDYLFTPEIVGQVAGFEQMRSVMQMLFGELSTQALIAQLFGAYIGLVYFMPVLGGLLGDRVLGRRNAVLWGALSMAVGHFLMAFESSFLAAMLALIVGSGLLKGNLAAQVGALYASDDKRRDTAYSYYSIAINVGAFLAPLACGTLGELYGWHYGFSLAGLGMLVGIAIYLSGAKHLPVDPERKKNGQALNSAQWRTVWALLFVLILSSLYWIGQTQVWNVYPLWVKARIDRELLDFTIPVTWFQSIDTLAVLLVAPALLAFWNKQRQNDREPLDILKIAMGCGLFALACLVLALAEWQSAGASVAVIWPLLFHFLCAFAYLYSAPIALSLASRHAPESVNSMVVGAFYLAIFLGSLISGKLGAYYQTLSHAQFWLMHAGIAFVGAVIFFAVRNYRWPEESSGA</sequence>
<feature type="transmembrane region" description="Helical" evidence="7">
    <location>
        <begin position="236"/>
        <end position="257"/>
    </location>
</feature>
<keyword evidence="6 7" id="KW-0472">Membrane</keyword>
<dbReference type="Pfam" id="PF07690">
    <property type="entry name" value="MFS_1"/>
    <property type="match status" value="1"/>
</dbReference>
<feature type="transmembrane region" description="Helical" evidence="7">
    <location>
        <begin position="387"/>
        <end position="409"/>
    </location>
</feature>
<keyword evidence="10" id="KW-1185">Reference proteome</keyword>
<dbReference type="GO" id="GO:0005886">
    <property type="term" value="C:plasma membrane"/>
    <property type="evidence" value="ECO:0007669"/>
    <property type="project" value="UniProtKB-SubCell"/>
</dbReference>
<dbReference type="CDD" id="cd17346">
    <property type="entry name" value="MFS_DtpA_like"/>
    <property type="match status" value="1"/>
</dbReference>
<proteinExistence type="predicted"/>
<keyword evidence="3" id="KW-1003">Cell membrane</keyword>
<feature type="domain" description="Major facilitator superfamily (MFS) profile" evidence="8">
    <location>
        <begin position="37"/>
        <end position="440"/>
    </location>
</feature>
<feature type="transmembrane region" description="Helical" evidence="7">
    <location>
        <begin position="110"/>
        <end position="127"/>
    </location>
</feature>
<feature type="transmembrane region" description="Helical" evidence="7">
    <location>
        <begin position="170"/>
        <end position="190"/>
    </location>
</feature>
<keyword evidence="2" id="KW-0813">Transport</keyword>
<dbReference type="PANTHER" id="PTHR23517">
    <property type="entry name" value="RESISTANCE PROTEIN MDTM, PUTATIVE-RELATED-RELATED"/>
    <property type="match status" value="1"/>
</dbReference>
<dbReference type="Proteomes" id="UP000528457">
    <property type="component" value="Unassembled WGS sequence"/>
</dbReference>
<keyword evidence="4 7" id="KW-0812">Transmembrane</keyword>
<feature type="transmembrane region" description="Helical" evidence="7">
    <location>
        <begin position="319"/>
        <end position="339"/>
    </location>
</feature>
<evidence type="ECO:0000259" key="8">
    <source>
        <dbReference type="PROSITE" id="PS50850"/>
    </source>
</evidence>
<feature type="transmembrane region" description="Helical" evidence="7">
    <location>
        <begin position="415"/>
        <end position="435"/>
    </location>
</feature>
<feature type="transmembrane region" description="Helical" evidence="7">
    <location>
        <begin position="78"/>
        <end position="98"/>
    </location>
</feature>
<gene>
    <name evidence="9" type="ORF">HNR48_002501</name>
</gene>
<evidence type="ECO:0000256" key="6">
    <source>
        <dbReference type="ARBA" id="ARBA00023136"/>
    </source>
</evidence>
<dbReference type="GO" id="GO:0015833">
    <property type="term" value="P:peptide transport"/>
    <property type="evidence" value="ECO:0007669"/>
    <property type="project" value="InterPro"/>
</dbReference>
<dbReference type="NCBIfam" id="TIGR00924">
    <property type="entry name" value="yjdL_sub1_fam"/>
    <property type="match status" value="1"/>
</dbReference>
<feature type="transmembrane region" description="Helical" evidence="7">
    <location>
        <begin position="133"/>
        <end position="158"/>
    </location>
</feature>
<feature type="transmembrane region" description="Helical" evidence="7">
    <location>
        <begin position="351"/>
        <end position="375"/>
    </location>
</feature>
<dbReference type="Gene3D" id="1.20.1250.20">
    <property type="entry name" value="MFS general substrate transporter like domains"/>
    <property type="match status" value="2"/>
</dbReference>
<keyword evidence="5 7" id="KW-1133">Transmembrane helix</keyword>
<dbReference type="InterPro" id="IPR005279">
    <property type="entry name" value="Dipep/tripep_permease"/>
</dbReference>
<evidence type="ECO:0000256" key="3">
    <source>
        <dbReference type="ARBA" id="ARBA00022475"/>
    </source>
</evidence>
<feature type="transmembrane region" description="Helical" evidence="7">
    <location>
        <begin position="196"/>
        <end position="215"/>
    </location>
</feature>
<evidence type="ECO:0000313" key="10">
    <source>
        <dbReference type="Proteomes" id="UP000528457"/>
    </source>
</evidence>
<comment type="caution">
    <text evidence="9">The sequence shown here is derived from an EMBL/GenBank/DDBJ whole genome shotgun (WGS) entry which is preliminary data.</text>
</comment>
<reference evidence="9 10" key="1">
    <citation type="submission" date="2020-08" db="EMBL/GenBank/DDBJ databases">
        <title>Genomic Encyclopedia of Type Strains, Phase IV (KMG-IV): sequencing the most valuable type-strain genomes for metagenomic binning, comparative biology and taxonomic classification.</title>
        <authorList>
            <person name="Goeker M."/>
        </authorList>
    </citation>
    <scope>NUCLEOTIDE SEQUENCE [LARGE SCALE GENOMIC DNA]</scope>
    <source>
        <strain evidence="9 10">DSM 22368</strain>
    </source>
</reference>
<dbReference type="InterPro" id="IPR020846">
    <property type="entry name" value="MFS_dom"/>
</dbReference>